<feature type="transmembrane region" description="Helical" evidence="10">
    <location>
        <begin position="923"/>
        <end position="940"/>
    </location>
</feature>
<feature type="transmembrane region" description="Helical" evidence="10">
    <location>
        <begin position="433"/>
        <end position="454"/>
    </location>
</feature>
<evidence type="ECO:0000259" key="11">
    <source>
        <dbReference type="PROSITE" id="PS50893"/>
    </source>
</evidence>
<keyword evidence="8 10" id="KW-0472">Membrane</keyword>
<dbReference type="RefSeq" id="XP_003682611.1">
    <property type="nucleotide sequence ID" value="XM_003682563.1"/>
</dbReference>
<feature type="region of interest" description="Disordered" evidence="9">
    <location>
        <begin position="549"/>
        <end position="591"/>
    </location>
</feature>
<dbReference type="FunFam" id="3.40.50.300:FF:000565">
    <property type="entry name" value="ABC bile acid transporter"/>
    <property type="match status" value="1"/>
</dbReference>
<dbReference type="HOGENOM" id="CLU_000604_27_3_1"/>
<keyword evidence="5" id="KW-0547">Nucleotide-binding</keyword>
<evidence type="ECO:0000256" key="10">
    <source>
        <dbReference type="SAM" id="Phobius"/>
    </source>
</evidence>
<feature type="compositionally biased region" description="Basic and acidic residues" evidence="9">
    <location>
        <begin position="581"/>
        <end position="591"/>
    </location>
</feature>
<dbReference type="GO" id="GO:0005524">
    <property type="term" value="F:ATP binding"/>
    <property type="evidence" value="ECO:0007669"/>
    <property type="project" value="UniProtKB-KW"/>
</dbReference>
<feature type="domain" description="ABC transmembrane type-1" evidence="12">
    <location>
        <begin position="890"/>
        <end position="1166"/>
    </location>
</feature>
<dbReference type="FunCoup" id="G8ZYC5">
    <property type="interactions" value="286"/>
</dbReference>
<dbReference type="OrthoDB" id="6500128at2759"/>
<feature type="domain" description="ABC transmembrane type-1" evidence="12">
    <location>
        <begin position="207"/>
        <end position="492"/>
    </location>
</feature>
<keyword evidence="7 10" id="KW-1133">Transmembrane helix</keyword>
<dbReference type="InterPro" id="IPR003593">
    <property type="entry name" value="AAA+_ATPase"/>
</dbReference>
<dbReference type="GO" id="GO:0008559">
    <property type="term" value="F:ABC-type xenobiotic transporter activity"/>
    <property type="evidence" value="ECO:0007669"/>
    <property type="project" value="EnsemblFungi"/>
</dbReference>
<evidence type="ECO:0000256" key="2">
    <source>
        <dbReference type="ARBA" id="ARBA00009726"/>
    </source>
</evidence>
<feature type="compositionally biased region" description="Basic and acidic residues" evidence="9">
    <location>
        <begin position="34"/>
        <end position="44"/>
    </location>
</feature>
<feature type="transmembrane region" description="Helical" evidence="10">
    <location>
        <begin position="1141"/>
        <end position="1161"/>
    </location>
</feature>
<feature type="transmembrane region" description="Helical" evidence="10">
    <location>
        <begin position="883"/>
        <end position="911"/>
    </location>
</feature>
<dbReference type="CDD" id="cd18597">
    <property type="entry name" value="ABC_6TM_YOR1_D1_like"/>
    <property type="match status" value="1"/>
</dbReference>
<feature type="domain" description="ABC transporter" evidence="11">
    <location>
        <begin position="1204"/>
        <end position="1455"/>
    </location>
</feature>
<sequence>MVNLKKPRYPGGRANAHDKSNTSSSESTSADESLEGRNDYKGESSDTQGLSTTGEYVVDRNKPETFLNSDDLEKVTQSDIYAQKRLFSFLHRRKVPEIPADDERKVYPMLRTNYISRIFLWWVLPIVRVGYKRTVQPNDLFIMDEKMSIEKLFAAFDGNMRYYFDKSRKEYLKNHPDATEEEVLDNARLPKLTTLRALYFTFQRQYLWAVTCAILANCASGFNPMVTKRLIEFVGEKAVLPHLPVNKGVGYAIGACVVLLINGLLFNHFFLASQTIGVQAKAVLTKAALNKMFYASGYARHQYPNGKVTSFVTTDLSRIEFALSFQPFLAGFPAILAICIVLLIVNVGPIALVGIGIFFAVFFIAMFAFKYIITLRIKANILTDARVTMMRELLNNMKMVKFYAWEDAYEKNVRDIRTKEIGKVRNMQFTRNFMIALAMSLPNIASLVTFLSLYKVNNGARSPGNIFASLSLFQVLSLQMFFLPISIATGIDMILGLGRLQNLLEAPEEKGNELEERLPTPSLPSNIALRMRNASFEWEDYESKDFEETKKEEEAQAEKKLNKKQKQKQKQKKITPQPAEKGGENDKAEKKSFHGFKNLNIDIKKGDFVMITGPIGTGKSSLLSAMAGFMRKTSGTVEVDGDLLMCGYPWIQNATVRDNIIFGSPYDKERFDEVVRVCSLKADIDILPGGELTEIGERGITLSGGQKARINLARSVYKDKDIFLFDDVLSAVDSRVGKHIMDECLLGRLKGKTRILATHQLSLIEKASVVIVLGVDGSFEAGKLEDLKRSNKTLINLLHFSSQKSSSKEADTSEKDLALKTSIEEVKTHDSESKEWEELQKQLSKKSRDELVDGRLTTKEERAVNSLKLDVYKKYIAAAVGKWGIVVIPLYLILVIGTTFLSLFSSVWLSFWTEQKFPNRSTSFYMGLYSFFVFGGYLFMNGQYTLICYMGVTASKVLNLKAVERVLHTPMAYMDTTPIGRILNRFTKDTDSLDNELTESLRLFMTQFANIIGVCVMCIIYLPWFAIAIPFLVLIFVLIADHYQASGREVKRLDAIQRSFVYNNLNEVLGGMDTIKAYGSQERFLVKTDFLINKMNEAGYLLVALQRWVAIFLDMIAVAFALIISLLCVTRQFHISPASVGVLLTYVLQLPGLLNTILRALTQTENDMNSAERLVYCANELPLEADYKRPELAPPESWPSKGEIVFEDVSFAYRPGLPVVLKGISLDIKSQEKIGICGRTGAGKSTIMSALYRLNELSDGKIFIDSVDIGQIGLYDLRKKLSIIPQDPVLFRGTIRKNLDPFQEHPDELLWKSLVSGGAISAEEVEVVKGQKPDSIGSLSSMHKFHLDQKVEEEGANFSLGERQLLALTRALVRQSKILILDEATSSVDYETDNKIQSRIAAAFGDCTILCIAHRLKTILTYDRILVLEQGEIEEFDTPRSLYEKKDGIFRQMCIKSGINESDFE</sequence>
<reference evidence="13 14" key="1">
    <citation type="journal article" date="2011" name="Proc. Natl. Acad. Sci. U.S.A.">
        <title>Evolutionary erosion of yeast sex chromosomes by mating-type switching accidents.</title>
        <authorList>
            <person name="Gordon J.L."/>
            <person name="Armisen D."/>
            <person name="Proux-Wera E."/>
            <person name="Oheigeartaigh S.S."/>
            <person name="Byrne K.P."/>
            <person name="Wolfe K.H."/>
        </authorList>
    </citation>
    <scope>NUCLEOTIDE SEQUENCE [LARGE SCALE GENOMIC DNA]</scope>
    <source>
        <strain evidence="14">ATCC 10662 / CBS 1146 / NBRC 0425 / NCYC 2629 / NRRL Y-866</strain>
    </source>
</reference>
<dbReference type="GeneID" id="11504366"/>
<proteinExistence type="inferred from homology"/>
<feature type="transmembrane region" description="Helical" evidence="10">
    <location>
        <begin position="328"/>
        <end position="345"/>
    </location>
</feature>
<feature type="compositionally biased region" description="Low complexity" evidence="9">
    <location>
        <begin position="21"/>
        <end position="31"/>
    </location>
</feature>
<dbReference type="SUPFAM" id="SSF90123">
    <property type="entry name" value="ABC transporter transmembrane region"/>
    <property type="match status" value="2"/>
</dbReference>
<evidence type="ECO:0000256" key="1">
    <source>
        <dbReference type="ARBA" id="ARBA00004141"/>
    </source>
</evidence>
<dbReference type="SUPFAM" id="SSF52540">
    <property type="entry name" value="P-loop containing nucleoside triphosphate hydrolases"/>
    <property type="match status" value="2"/>
</dbReference>
<dbReference type="InterPro" id="IPR017871">
    <property type="entry name" value="ABC_transporter-like_CS"/>
</dbReference>
<evidence type="ECO:0000313" key="13">
    <source>
        <dbReference type="EMBL" id="CCE93400.1"/>
    </source>
</evidence>
<evidence type="ECO:0000256" key="9">
    <source>
        <dbReference type="SAM" id="MobiDB-lite"/>
    </source>
</evidence>
<dbReference type="PROSITE" id="PS50893">
    <property type="entry name" value="ABC_TRANSPORTER_2"/>
    <property type="match status" value="2"/>
</dbReference>
<evidence type="ECO:0000256" key="6">
    <source>
        <dbReference type="ARBA" id="ARBA00022840"/>
    </source>
</evidence>
<dbReference type="Proteomes" id="UP000005627">
    <property type="component" value="Chromosome 7"/>
</dbReference>
<evidence type="ECO:0000313" key="14">
    <source>
        <dbReference type="Proteomes" id="UP000005627"/>
    </source>
</evidence>
<dbReference type="CDD" id="cd03250">
    <property type="entry name" value="ABCC_MRP_domain1"/>
    <property type="match status" value="1"/>
</dbReference>
<gene>
    <name evidence="13" type="primary">TDEL0G00330</name>
    <name evidence="13" type="ORF">TDEL_0G00330</name>
</gene>
<dbReference type="PANTHER" id="PTHR24223">
    <property type="entry name" value="ATP-BINDING CASSETTE SUB-FAMILY C"/>
    <property type="match status" value="1"/>
</dbReference>
<evidence type="ECO:0000256" key="5">
    <source>
        <dbReference type="ARBA" id="ARBA00022741"/>
    </source>
</evidence>
<keyword evidence="14" id="KW-1185">Reference proteome</keyword>
<dbReference type="PANTHER" id="PTHR24223:SF456">
    <property type="entry name" value="MULTIDRUG RESISTANCE-ASSOCIATED PROTEIN LETHAL(2)03659"/>
    <property type="match status" value="1"/>
</dbReference>
<feature type="transmembrane region" description="Helical" evidence="10">
    <location>
        <begin position="249"/>
        <end position="271"/>
    </location>
</feature>
<evidence type="ECO:0000256" key="8">
    <source>
        <dbReference type="ARBA" id="ARBA00023136"/>
    </source>
</evidence>
<dbReference type="InterPro" id="IPR011527">
    <property type="entry name" value="ABC1_TM_dom"/>
</dbReference>
<feature type="transmembrane region" description="Helical" evidence="10">
    <location>
        <begin position="466"/>
        <end position="491"/>
    </location>
</feature>
<dbReference type="PROSITE" id="PS50929">
    <property type="entry name" value="ABC_TM1F"/>
    <property type="match status" value="2"/>
</dbReference>
<dbReference type="InterPro" id="IPR050173">
    <property type="entry name" value="ABC_transporter_C-like"/>
</dbReference>
<dbReference type="STRING" id="1076872.G8ZYC5"/>
<dbReference type="SMART" id="SM00382">
    <property type="entry name" value="AAA"/>
    <property type="match status" value="2"/>
</dbReference>
<dbReference type="InterPro" id="IPR027417">
    <property type="entry name" value="P-loop_NTPase"/>
</dbReference>
<accession>G8ZYC5</accession>
<dbReference type="CDD" id="cd18606">
    <property type="entry name" value="ABC_6TM_YOR1_D2_like"/>
    <property type="match status" value="1"/>
</dbReference>
<protein>
    <recommendedName>
        <fullName evidence="15">Oligomycin resistance ATP-dependent permease YOR1</fullName>
    </recommendedName>
</protein>
<dbReference type="GO" id="GO:0005886">
    <property type="term" value="C:plasma membrane"/>
    <property type="evidence" value="ECO:0007669"/>
    <property type="project" value="EnsemblFungi"/>
</dbReference>
<evidence type="ECO:0000256" key="7">
    <source>
        <dbReference type="ARBA" id="ARBA00022989"/>
    </source>
</evidence>
<dbReference type="eggNOG" id="KOG0054">
    <property type="taxonomic scope" value="Eukaryota"/>
</dbReference>
<comment type="similarity">
    <text evidence="2">Belongs to the ABC transporter superfamily. ABCC family. Conjugate transporter (TC 3.A.1.208) subfamily.</text>
</comment>
<feature type="transmembrane region" description="Helical" evidence="10">
    <location>
        <begin position="1011"/>
        <end position="1039"/>
    </location>
</feature>
<dbReference type="CDD" id="cd03244">
    <property type="entry name" value="ABCC_MRP_domain2"/>
    <property type="match status" value="1"/>
</dbReference>
<organism evidence="13 14">
    <name type="scientific">Torulaspora delbrueckii</name>
    <name type="common">Yeast</name>
    <name type="synonym">Candida colliculosa</name>
    <dbReference type="NCBI Taxonomy" id="4950"/>
    <lineage>
        <taxon>Eukaryota</taxon>
        <taxon>Fungi</taxon>
        <taxon>Dikarya</taxon>
        <taxon>Ascomycota</taxon>
        <taxon>Saccharomycotina</taxon>
        <taxon>Saccharomycetes</taxon>
        <taxon>Saccharomycetales</taxon>
        <taxon>Saccharomycetaceae</taxon>
        <taxon>Torulaspora</taxon>
    </lineage>
</organism>
<dbReference type="PROSITE" id="PS00211">
    <property type="entry name" value="ABC_TRANSPORTER_1"/>
    <property type="match status" value="1"/>
</dbReference>
<dbReference type="GO" id="GO:0016887">
    <property type="term" value="F:ATP hydrolysis activity"/>
    <property type="evidence" value="ECO:0007669"/>
    <property type="project" value="InterPro"/>
</dbReference>
<feature type="compositionally biased region" description="Polar residues" evidence="9">
    <location>
        <begin position="45"/>
        <end position="54"/>
    </location>
</feature>
<dbReference type="KEGG" id="tdl:TDEL_0G00330"/>
<dbReference type="EMBL" id="HE616748">
    <property type="protein sequence ID" value="CCE93400.1"/>
    <property type="molecule type" value="Genomic_DNA"/>
</dbReference>
<dbReference type="Gene3D" id="3.40.50.300">
    <property type="entry name" value="P-loop containing nucleotide triphosphate hydrolases"/>
    <property type="match status" value="2"/>
</dbReference>
<dbReference type="Pfam" id="PF00664">
    <property type="entry name" value="ABC_membrane"/>
    <property type="match status" value="2"/>
</dbReference>
<dbReference type="InterPro" id="IPR003439">
    <property type="entry name" value="ABC_transporter-like_ATP-bd"/>
</dbReference>
<feature type="transmembrane region" description="Helical" evidence="10">
    <location>
        <begin position="351"/>
        <end position="373"/>
    </location>
</feature>
<dbReference type="Pfam" id="PF00005">
    <property type="entry name" value="ABC_tran"/>
    <property type="match status" value="2"/>
</dbReference>
<feature type="compositionally biased region" description="Basic residues" evidence="9">
    <location>
        <begin position="561"/>
        <end position="573"/>
    </location>
</feature>
<feature type="region of interest" description="Disordered" evidence="9">
    <location>
        <begin position="1"/>
        <end position="55"/>
    </location>
</feature>
<keyword evidence="3" id="KW-0813">Transport</keyword>
<evidence type="ECO:0000259" key="12">
    <source>
        <dbReference type="PROSITE" id="PS50929"/>
    </source>
</evidence>
<dbReference type="InterPro" id="IPR036640">
    <property type="entry name" value="ABC1_TM_sf"/>
</dbReference>
<evidence type="ECO:0000256" key="4">
    <source>
        <dbReference type="ARBA" id="ARBA00022692"/>
    </source>
</evidence>
<feature type="transmembrane region" description="Helical" evidence="10">
    <location>
        <begin position="206"/>
        <end position="226"/>
    </location>
</feature>
<keyword evidence="4 10" id="KW-0812">Transmembrane</keyword>
<keyword evidence="6" id="KW-0067">ATP-binding</keyword>
<feature type="compositionally biased region" description="Basic and acidic residues" evidence="9">
    <location>
        <begin position="549"/>
        <end position="560"/>
    </location>
</feature>
<dbReference type="Gene3D" id="1.20.1560.10">
    <property type="entry name" value="ABC transporter type 1, transmembrane domain"/>
    <property type="match status" value="2"/>
</dbReference>
<feature type="domain" description="ABC transporter" evidence="11">
    <location>
        <begin position="574"/>
        <end position="800"/>
    </location>
</feature>
<evidence type="ECO:0000256" key="3">
    <source>
        <dbReference type="ARBA" id="ARBA00022448"/>
    </source>
</evidence>
<evidence type="ECO:0008006" key="15">
    <source>
        <dbReference type="Google" id="ProtNLM"/>
    </source>
</evidence>
<dbReference type="FunFam" id="3.40.50.300:FF:001750">
    <property type="entry name" value="ATP-binding cassette transporter"/>
    <property type="match status" value="1"/>
</dbReference>
<feature type="transmembrane region" description="Helical" evidence="10">
    <location>
        <begin position="1108"/>
        <end position="1129"/>
    </location>
</feature>
<comment type="subcellular location">
    <subcellularLocation>
        <location evidence="1">Membrane</location>
        <topology evidence="1">Multi-pass membrane protein</topology>
    </subcellularLocation>
</comment>
<name>G8ZYC5_TORDE</name>
<dbReference type="InParanoid" id="G8ZYC5"/>
<dbReference type="FunFam" id="1.20.1560.10:FF:000010">
    <property type="entry name" value="Multidrug resistance-associated ABC transporter"/>
    <property type="match status" value="1"/>
</dbReference>